<dbReference type="UniPathway" id="UPA00070">
    <property type="reaction ID" value="UER00120"/>
</dbReference>
<dbReference type="EMBL" id="FZOJ01000004">
    <property type="protein sequence ID" value="SNS10683.1"/>
    <property type="molecule type" value="Genomic_DNA"/>
</dbReference>
<evidence type="ECO:0000256" key="5">
    <source>
        <dbReference type="ARBA" id="ARBA00023239"/>
    </source>
</evidence>
<gene>
    <name evidence="7" type="primary">pyrF</name>
    <name evidence="9" type="ORF">SAMN05446037_1004102</name>
</gene>
<evidence type="ECO:0000259" key="8">
    <source>
        <dbReference type="SMART" id="SM00934"/>
    </source>
</evidence>
<dbReference type="Gene3D" id="3.20.20.70">
    <property type="entry name" value="Aldolase class I"/>
    <property type="match status" value="1"/>
</dbReference>
<dbReference type="PANTHER" id="PTHR43375">
    <property type="entry name" value="OROTIDINE 5'-PHOSPHATE DECARBOXYLASE"/>
    <property type="match status" value="1"/>
</dbReference>
<proteinExistence type="inferred from homology"/>
<feature type="active site" description="Proton donor" evidence="7">
    <location>
        <position position="105"/>
    </location>
</feature>
<name>A0A239BU37_9FIRM</name>
<dbReference type="NCBIfam" id="TIGR02127">
    <property type="entry name" value="pyrF_sub2"/>
    <property type="match status" value="1"/>
</dbReference>
<dbReference type="GO" id="GO:0044205">
    <property type="term" value="P:'de novo' UMP biosynthetic process"/>
    <property type="evidence" value="ECO:0007669"/>
    <property type="project" value="UniProtKB-UniRule"/>
</dbReference>
<organism evidence="9 10">
    <name type="scientific">Anaerovirgula multivorans</name>
    <dbReference type="NCBI Taxonomy" id="312168"/>
    <lineage>
        <taxon>Bacteria</taxon>
        <taxon>Bacillati</taxon>
        <taxon>Bacillota</taxon>
        <taxon>Clostridia</taxon>
        <taxon>Peptostreptococcales</taxon>
        <taxon>Natronincolaceae</taxon>
        <taxon>Anaerovirgula</taxon>
    </lineage>
</organism>
<dbReference type="SUPFAM" id="SSF51366">
    <property type="entry name" value="Ribulose-phoshate binding barrel"/>
    <property type="match status" value="1"/>
</dbReference>
<comment type="pathway">
    <text evidence="1 7">Pyrimidine metabolism; UMP biosynthesis via de novo pathway; UMP from orotate: step 2/2.</text>
</comment>
<sequence length="307" mass="33817">MIDMLIKKIEELQNPTVVGLDPRLNLIPSHIKEEAYNLYGKTPRAAAKAFLQFNKGIIDGICDLIPAVKPQIAMYEQYGAEGIQAYIDTVEYAKGKGLIVIGDIKRSDIASTAEAYADGHIGRVKIEEESYVVYREDTITLNPYLGYDSIEPYLGHCKNYNKGLFILVKTSNPNSGEIQDLNIGGEKLYERVGKMVQQWGEAFIGARGYSSIGAVVGATHPQQAEKLRSIMTSTYFLVPGYGAQGATAEDLKGYFNKDGLGAIINSSRGIIAAYSKAPYKSLYKEEEFSLAARAAVLDMKEDLQKLF</sequence>
<dbReference type="HAMAP" id="MF_01215">
    <property type="entry name" value="OMPdecase_type2"/>
    <property type="match status" value="1"/>
</dbReference>
<evidence type="ECO:0000313" key="9">
    <source>
        <dbReference type="EMBL" id="SNS10683.1"/>
    </source>
</evidence>
<accession>A0A239BU37</accession>
<protein>
    <recommendedName>
        <fullName evidence="7">Orotidine 5'-phosphate decarboxylase</fullName>
        <ecNumber evidence="7">4.1.1.23</ecNumber>
    </recommendedName>
    <alternativeName>
        <fullName evidence="7">OMP decarboxylase</fullName>
        <shortName evidence="7">OMPDCase</shortName>
        <shortName evidence="7">OMPdecase</shortName>
    </alternativeName>
</protein>
<comment type="similarity">
    <text evidence="2 7">Belongs to the OMP decarboxylase family. Type 2 subfamily.</text>
</comment>
<dbReference type="GO" id="GO:0004590">
    <property type="term" value="F:orotidine-5'-phosphate decarboxylase activity"/>
    <property type="evidence" value="ECO:0007669"/>
    <property type="project" value="UniProtKB-UniRule"/>
</dbReference>
<dbReference type="InterPro" id="IPR018089">
    <property type="entry name" value="OMPdecase_AS"/>
</dbReference>
<keyword evidence="10" id="KW-1185">Reference proteome</keyword>
<dbReference type="AlphaFoldDB" id="A0A239BU37"/>
<dbReference type="InterPro" id="IPR011060">
    <property type="entry name" value="RibuloseP-bd_barrel"/>
</dbReference>
<evidence type="ECO:0000313" key="10">
    <source>
        <dbReference type="Proteomes" id="UP000198304"/>
    </source>
</evidence>
<dbReference type="PANTHER" id="PTHR43375:SF1">
    <property type="entry name" value="OROTIDINE 5'-PHOSPHATE DECARBOXYLASE"/>
    <property type="match status" value="1"/>
</dbReference>
<evidence type="ECO:0000256" key="7">
    <source>
        <dbReference type="HAMAP-Rule" id="MF_01215"/>
    </source>
</evidence>
<dbReference type="CDD" id="cd04725">
    <property type="entry name" value="OMP_decarboxylase_like"/>
    <property type="match status" value="1"/>
</dbReference>
<dbReference type="Pfam" id="PF00215">
    <property type="entry name" value="OMPdecase"/>
    <property type="match status" value="1"/>
</dbReference>
<evidence type="ECO:0000256" key="2">
    <source>
        <dbReference type="ARBA" id="ARBA00008847"/>
    </source>
</evidence>
<reference evidence="9 10" key="1">
    <citation type="submission" date="2017-06" db="EMBL/GenBank/DDBJ databases">
        <authorList>
            <person name="Kim H.J."/>
            <person name="Triplett B.A."/>
        </authorList>
    </citation>
    <scope>NUCLEOTIDE SEQUENCE [LARGE SCALE GENOMIC DNA]</scope>
    <source>
        <strain evidence="9 10">SCA</strain>
    </source>
</reference>
<dbReference type="SMART" id="SM00934">
    <property type="entry name" value="OMPdecase"/>
    <property type="match status" value="1"/>
</dbReference>
<dbReference type="OrthoDB" id="9808470at2"/>
<comment type="catalytic activity">
    <reaction evidence="6 7">
        <text>orotidine 5'-phosphate + H(+) = UMP + CO2</text>
        <dbReference type="Rhea" id="RHEA:11596"/>
        <dbReference type="ChEBI" id="CHEBI:15378"/>
        <dbReference type="ChEBI" id="CHEBI:16526"/>
        <dbReference type="ChEBI" id="CHEBI:57538"/>
        <dbReference type="ChEBI" id="CHEBI:57865"/>
        <dbReference type="EC" id="4.1.1.23"/>
    </reaction>
</comment>
<evidence type="ECO:0000256" key="6">
    <source>
        <dbReference type="ARBA" id="ARBA00049157"/>
    </source>
</evidence>
<evidence type="ECO:0000256" key="3">
    <source>
        <dbReference type="ARBA" id="ARBA00022793"/>
    </source>
</evidence>
<dbReference type="EC" id="4.1.1.23" evidence="7"/>
<keyword evidence="3 7" id="KW-0210">Decarboxylase</keyword>
<keyword evidence="5 7" id="KW-0456">Lyase</keyword>
<dbReference type="PROSITE" id="PS00156">
    <property type="entry name" value="OMPDECASE"/>
    <property type="match status" value="1"/>
</dbReference>
<evidence type="ECO:0000256" key="4">
    <source>
        <dbReference type="ARBA" id="ARBA00022975"/>
    </source>
</evidence>
<keyword evidence="4 7" id="KW-0665">Pyrimidine biosynthesis</keyword>
<dbReference type="GO" id="GO:0006207">
    <property type="term" value="P:'de novo' pyrimidine nucleobase biosynthetic process"/>
    <property type="evidence" value="ECO:0007669"/>
    <property type="project" value="InterPro"/>
</dbReference>
<dbReference type="RefSeq" id="WP_089281889.1">
    <property type="nucleotide sequence ID" value="NZ_FZOJ01000004.1"/>
</dbReference>
<dbReference type="InterPro" id="IPR013785">
    <property type="entry name" value="Aldolase_TIM"/>
</dbReference>
<dbReference type="Proteomes" id="UP000198304">
    <property type="component" value="Unassembled WGS sequence"/>
</dbReference>
<dbReference type="InterPro" id="IPR001754">
    <property type="entry name" value="OMPdeCOase_dom"/>
</dbReference>
<evidence type="ECO:0000256" key="1">
    <source>
        <dbReference type="ARBA" id="ARBA00004861"/>
    </source>
</evidence>
<dbReference type="InterPro" id="IPR011995">
    <property type="entry name" value="OMPdecase_type-2"/>
</dbReference>
<feature type="domain" description="Orotidine 5'-phosphate decarboxylase" evidence="8">
    <location>
        <begin position="15"/>
        <end position="282"/>
    </location>
</feature>